<dbReference type="PANTHER" id="PTHR42943:SF2">
    <property type="entry name" value="GLUTATHIONE S-TRANSFERASE KAPPA 1"/>
    <property type="match status" value="1"/>
</dbReference>
<dbReference type="SUPFAM" id="SSF52833">
    <property type="entry name" value="Thioredoxin-like"/>
    <property type="match status" value="1"/>
</dbReference>
<sequence>MDDARAQATLGAKGGKEGGNGHITLFVDIISPFGYMAYWLTRNSPAFSSFQISYFPILLGGLNQQTGGVPPINIKNKDTWIGKERLRWAKQFSIPISEGMPDPFPQSTVNTQRALCYISSKHPDRMTDALDALYHAFWVEGKTIGKPEVISAALEPKLGESLTKEVMEGIKSDEVKKMLVENTKTAFADGAFGLPWFKATNVAGETEGYWGVDHVGQLLQHMGVETKGEGGYKAML</sequence>
<dbReference type="GO" id="GO:0005739">
    <property type="term" value="C:mitochondrion"/>
    <property type="evidence" value="ECO:0007669"/>
    <property type="project" value="TreeGrafter"/>
</dbReference>
<accession>M2Y308</accession>
<dbReference type="PIRSF" id="PIRSF006386">
    <property type="entry name" value="HCCAis_GSTk"/>
    <property type="match status" value="1"/>
</dbReference>
<dbReference type="Proteomes" id="UP000016933">
    <property type="component" value="Unassembled WGS sequence"/>
</dbReference>
<evidence type="ECO:0000313" key="7">
    <source>
        <dbReference type="EMBL" id="EME39674.1"/>
    </source>
</evidence>
<evidence type="ECO:0000256" key="2">
    <source>
        <dbReference type="ARBA" id="ARBA00022679"/>
    </source>
</evidence>
<dbReference type="OMA" id="ECTNSKG"/>
<dbReference type="PANTHER" id="PTHR42943">
    <property type="entry name" value="GLUTATHIONE S-TRANSFERASE KAPPA"/>
    <property type="match status" value="1"/>
</dbReference>
<proteinExistence type="inferred from homology"/>
<feature type="active site" description="Nucleophile" evidence="5">
    <location>
        <position position="31"/>
    </location>
</feature>
<keyword evidence="8" id="KW-1185">Reference proteome</keyword>
<evidence type="ECO:0000256" key="4">
    <source>
        <dbReference type="PIRNR" id="PIRNR006386"/>
    </source>
</evidence>
<evidence type="ECO:0000259" key="6">
    <source>
        <dbReference type="Pfam" id="PF01323"/>
    </source>
</evidence>
<dbReference type="FunFam" id="3.40.30.10:FF:000096">
    <property type="entry name" value="Glutathione S-transferase kappa"/>
    <property type="match status" value="1"/>
</dbReference>
<dbReference type="STRING" id="675120.M2Y308"/>
<dbReference type="InterPro" id="IPR014440">
    <property type="entry name" value="HCCAis_GSTk"/>
</dbReference>
<dbReference type="EC" id="2.5.1.18" evidence="4"/>
<dbReference type="OrthoDB" id="4664297at2759"/>
<comment type="catalytic activity">
    <reaction evidence="3 4">
        <text>RX + glutathione = an S-substituted glutathione + a halide anion + H(+)</text>
        <dbReference type="Rhea" id="RHEA:16437"/>
        <dbReference type="ChEBI" id="CHEBI:15378"/>
        <dbReference type="ChEBI" id="CHEBI:16042"/>
        <dbReference type="ChEBI" id="CHEBI:17792"/>
        <dbReference type="ChEBI" id="CHEBI:57925"/>
        <dbReference type="ChEBI" id="CHEBI:90779"/>
        <dbReference type="EC" id="2.5.1.18"/>
    </reaction>
</comment>
<dbReference type="InterPro" id="IPR051924">
    <property type="entry name" value="GST_Kappa/NadH"/>
</dbReference>
<dbReference type="Pfam" id="PF01323">
    <property type="entry name" value="DSBA"/>
    <property type="match status" value="1"/>
</dbReference>
<evidence type="ECO:0000256" key="3">
    <source>
        <dbReference type="ARBA" id="ARBA00047960"/>
    </source>
</evidence>
<reference evidence="8" key="1">
    <citation type="journal article" date="2012" name="PLoS Genet.">
        <title>The genomes of the fungal plant pathogens Cladosporium fulvum and Dothistroma septosporum reveal adaptation to different hosts and lifestyles but also signatures of common ancestry.</title>
        <authorList>
            <person name="de Wit P.J.G.M."/>
            <person name="van der Burgt A."/>
            <person name="Oekmen B."/>
            <person name="Stergiopoulos I."/>
            <person name="Abd-Elsalam K.A."/>
            <person name="Aerts A.L."/>
            <person name="Bahkali A.H."/>
            <person name="Beenen H.G."/>
            <person name="Chettri P."/>
            <person name="Cox M.P."/>
            <person name="Datema E."/>
            <person name="de Vries R.P."/>
            <person name="Dhillon B."/>
            <person name="Ganley A.R."/>
            <person name="Griffiths S.A."/>
            <person name="Guo Y."/>
            <person name="Hamelin R.C."/>
            <person name="Henrissat B."/>
            <person name="Kabir M.S."/>
            <person name="Jashni M.K."/>
            <person name="Kema G."/>
            <person name="Klaubauf S."/>
            <person name="Lapidus A."/>
            <person name="Levasseur A."/>
            <person name="Lindquist E."/>
            <person name="Mehrabi R."/>
            <person name="Ohm R.A."/>
            <person name="Owen T.J."/>
            <person name="Salamov A."/>
            <person name="Schwelm A."/>
            <person name="Schijlen E."/>
            <person name="Sun H."/>
            <person name="van den Burg H.A."/>
            <person name="van Ham R.C.H.J."/>
            <person name="Zhang S."/>
            <person name="Goodwin S.B."/>
            <person name="Grigoriev I.V."/>
            <person name="Collemare J."/>
            <person name="Bradshaw R.E."/>
        </authorList>
    </citation>
    <scope>NUCLEOTIDE SEQUENCE [LARGE SCALE GENOMIC DNA]</scope>
    <source>
        <strain evidence="8">NZE10 / CBS 128990</strain>
    </source>
</reference>
<dbReference type="InterPro" id="IPR001853">
    <property type="entry name" value="DSBA-like_thioredoxin_dom"/>
</dbReference>
<dbReference type="GO" id="GO:0004364">
    <property type="term" value="F:glutathione transferase activity"/>
    <property type="evidence" value="ECO:0007669"/>
    <property type="project" value="UniProtKB-UniRule"/>
</dbReference>
<gene>
    <name evidence="7" type="ORF">DOTSEDRAFT_139146</name>
</gene>
<reference evidence="7 8" key="2">
    <citation type="journal article" date="2012" name="PLoS Pathog.">
        <title>Diverse lifestyles and strategies of plant pathogenesis encoded in the genomes of eighteen Dothideomycetes fungi.</title>
        <authorList>
            <person name="Ohm R.A."/>
            <person name="Feau N."/>
            <person name="Henrissat B."/>
            <person name="Schoch C.L."/>
            <person name="Horwitz B.A."/>
            <person name="Barry K.W."/>
            <person name="Condon B.J."/>
            <person name="Copeland A.C."/>
            <person name="Dhillon B."/>
            <person name="Glaser F."/>
            <person name="Hesse C.N."/>
            <person name="Kosti I."/>
            <person name="LaButti K."/>
            <person name="Lindquist E.A."/>
            <person name="Lucas S."/>
            <person name="Salamov A.A."/>
            <person name="Bradshaw R.E."/>
            <person name="Ciuffetti L."/>
            <person name="Hamelin R.C."/>
            <person name="Kema G.H.J."/>
            <person name="Lawrence C."/>
            <person name="Scott J.A."/>
            <person name="Spatafora J.W."/>
            <person name="Turgeon B.G."/>
            <person name="de Wit P.J.G.M."/>
            <person name="Zhong S."/>
            <person name="Goodwin S.B."/>
            <person name="Grigoriev I.V."/>
        </authorList>
    </citation>
    <scope>NUCLEOTIDE SEQUENCE [LARGE SCALE GENOMIC DNA]</scope>
    <source>
        <strain evidence="8">NZE10 / CBS 128990</strain>
    </source>
</reference>
<dbReference type="HOGENOM" id="CLU_069253_1_4_1"/>
<dbReference type="eggNOG" id="ENOG502S5GX">
    <property type="taxonomic scope" value="Eukaryota"/>
</dbReference>
<dbReference type="EMBL" id="KB446545">
    <property type="protein sequence ID" value="EME39674.1"/>
    <property type="molecule type" value="Genomic_DNA"/>
</dbReference>
<name>M2Y308_DOTSN</name>
<keyword evidence="2 4" id="KW-0808">Transferase</keyword>
<feature type="domain" description="DSBA-like thioredoxin" evidence="6">
    <location>
        <begin position="23"/>
        <end position="222"/>
    </location>
</feature>
<dbReference type="GO" id="GO:0004602">
    <property type="term" value="F:glutathione peroxidase activity"/>
    <property type="evidence" value="ECO:0007669"/>
    <property type="project" value="TreeGrafter"/>
</dbReference>
<comment type="similarity">
    <text evidence="1 4">Belongs to the GST superfamily. Kappa family.</text>
</comment>
<dbReference type="InterPro" id="IPR036249">
    <property type="entry name" value="Thioredoxin-like_sf"/>
</dbReference>
<dbReference type="Gene3D" id="3.40.30.10">
    <property type="entry name" value="Glutaredoxin"/>
    <property type="match status" value="1"/>
</dbReference>
<dbReference type="AlphaFoldDB" id="M2Y308"/>
<organism evidence="7 8">
    <name type="scientific">Dothistroma septosporum (strain NZE10 / CBS 128990)</name>
    <name type="common">Red band needle blight fungus</name>
    <name type="synonym">Mycosphaerella pini</name>
    <dbReference type="NCBI Taxonomy" id="675120"/>
    <lineage>
        <taxon>Eukaryota</taxon>
        <taxon>Fungi</taxon>
        <taxon>Dikarya</taxon>
        <taxon>Ascomycota</taxon>
        <taxon>Pezizomycotina</taxon>
        <taxon>Dothideomycetes</taxon>
        <taxon>Dothideomycetidae</taxon>
        <taxon>Mycosphaerellales</taxon>
        <taxon>Mycosphaerellaceae</taxon>
        <taxon>Dothistroma</taxon>
    </lineage>
</organism>
<dbReference type="GO" id="GO:0006749">
    <property type="term" value="P:glutathione metabolic process"/>
    <property type="evidence" value="ECO:0007669"/>
    <property type="project" value="TreeGrafter"/>
</dbReference>
<dbReference type="GO" id="GO:0005777">
    <property type="term" value="C:peroxisome"/>
    <property type="evidence" value="ECO:0007669"/>
    <property type="project" value="TreeGrafter"/>
</dbReference>
<evidence type="ECO:0000256" key="5">
    <source>
        <dbReference type="PIRSR" id="PIRSR006386-1"/>
    </source>
</evidence>
<protein>
    <recommendedName>
        <fullName evidence="4">Glutathione S-transferase kappa</fullName>
        <ecNumber evidence="4">2.5.1.18</ecNumber>
    </recommendedName>
</protein>
<evidence type="ECO:0000256" key="1">
    <source>
        <dbReference type="ARBA" id="ARBA00006494"/>
    </source>
</evidence>
<evidence type="ECO:0000313" key="8">
    <source>
        <dbReference type="Proteomes" id="UP000016933"/>
    </source>
</evidence>